<name>A0A147I5Q1_9SPHN</name>
<proteinExistence type="predicted"/>
<dbReference type="EMBL" id="LDTD01000013">
    <property type="protein sequence ID" value="KTT74033.1"/>
    <property type="molecule type" value="Genomic_DNA"/>
</dbReference>
<organism evidence="2 3">
    <name type="scientific">Sphingomonas sanguinis</name>
    <dbReference type="NCBI Taxonomy" id="33051"/>
    <lineage>
        <taxon>Bacteria</taxon>
        <taxon>Pseudomonadati</taxon>
        <taxon>Pseudomonadota</taxon>
        <taxon>Alphaproteobacteria</taxon>
        <taxon>Sphingomonadales</taxon>
        <taxon>Sphingomonadaceae</taxon>
        <taxon>Sphingomonas</taxon>
    </lineage>
</organism>
<protein>
    <recommendedName>
        <fullName evidence="1">Phytase-like domain-containing protein</fullName>
    </recommendedName>
</protein>
<dbReference type="PATRIC" id="fig|33051.3.peg.589"/>
<dbReference type="RefSeq" id="WP_058732252.1">
    <property type="nucleotide sequence ID" value="NZ_LDTD01000013.1"/>
</dbReference>
<accession>A0A147I5Q1</accession>
<comment type="caution">
    <text evidence="2">The sequence shown here is derived from an EMBL/GenBank/DDBJ whole genome shotgun (WGS) entry which is preliminary data.</text>
</comment>
<dbReference type="InterPro" id="IPR014567">
    <property type="entry name" value="UCP031900"/>
</dbReference>
<dbReference type="STRING" id="33051.SB4_01105"/>
<reference evidence="2 3" key="1">
    <citation type="journal article" date="2016" name="Front. Microbiol.">
        <title>Genomic Resource of Rice Seed Associated Bacteria.</title>
        <authorList>
            <person name="Midha S."/>
            <person name="Bansal K."/>
            <person name="Sharma S."/>
            <person name="Kumar N."/>
            <person name="Patil P.P."/>
            <person name="Chaudhry V."/>
            <person name="Patil P.B."/>
        </authorList>
    </citation>
    <scope>NUCLEOTIDE SEQUENCE [LARGE SCALE GENOMIC DNA]</scope>
    <source>
        <strain evidence="2 3">NS319</strain>
    </source>
</reference>
<dbReference type="AlphaFoldDB" id="A0A147I5Q1"/>
<evidence type="ECO:0000259" key="1">
    <source>
        <dbReference type="Pfam" id="PF13449"/>
    </source>
</evidence>
<dbReference type="PIRSF" id="PIRSF031900">
    <property type="entry name" value="UCP031900"/>
    <property type="match status" value="1"/>
</dbReference>
<dbReference type="InterPro" id="IPR027372">
    <property type="entry name" value="Phytase-like_dom"/>
</dbReference>
<sequence length="337" mass="37721">MRVLLLCLLIWALVPGWAGEQRLPLFEGAPPVSVRRVELNPHDPAQRRVGTLTYLGGITLASRSPAFGGYSSLHVTGDHFTLLSDGGNILRFRMGADWRPHEWRFDNLPAGPSTGWMKSDRDSESLAVDPRTGHLWVGFENFNQIWRYAPDFARAEGHMAPRAMEDWPGNGGAESMTRMPDGRFVVISEVAEVERRFWRGGEASRRDSRQGLIFPGDPLNGHVRRFAYRVSRGFDVADAAALPDGSLVVVERRFRLPYHFSNRIMLVPAAHIVPGRVARGRLLAELDSPLTHDNFEGVAVTREAGATILWLVSDDNQSVWQDSYLLKFRLDLAGAAW</sequence>
<dbReference type="SUPFAM" id="SSF101898">
    <property type="entry name" value="NHL repeat"/>
    <property type="match status" value="1"/>
</dbReference>
<gene>
    <name evidence="2" type="ORF">NS319_02435</name>
</gene>
<evidence type="ECO:0000313" key="3">
    <source>
        <dbReference type="Proteomes" id="UP000072867"/>
    </source>
</evidence>
<dbReference type="Proteomes" id="UP000072867">
    <property type="component" value="Unassembled WGS sequence"/>
</dbReference>
<evidence type="ECO:0000313" key="2">
    <source>
        <dbReference type="EMBL" id="KTT74033.1"/>
    </source>
</evidence>
<dbReference type="Pfam" id="PF13449">
    <property type="entry name" value="Phytase-like"/>
    <property type="match status" value="1"/>
</dbReference>
<feature type="domain" description="Phytase-like" evidence="1">
    <location>
        <begin position="66"/>
        <end position="316"/>
    </location>
</feature>